<keyword evidence="2" id="KW-1185">Reference proteome</keyword>
<name>A0A8T0I4V0_CERPU</name>
<comment type="caution">
    <text evidence="1">The sequence shown here is derived from an EMBL/GenBank/DDBJ whole genome shotgun (WGS) entry which is preliminary data.</text>
</comment>
<protein>
    <submittedName>
        <fullName evidence="1">Uncharacterized protein</fullName>
    </submittedName>
</protein>
<evidence type="ECO:0000313" key="1">
    <source>
        <dbReference type="EMBL" id="KAG0578514.1"/>
    </source>
</evidence>
<dbReference type="Proteomes" id="UP000822688">
    <property type="component" value="Chromosome 4"/>
</dbReference>
<reference evidence="1" key="1">
    <citation type="submission" date="2020-06" db="EMBL/GenBank/DDBJ databases">
        <title>WGS assembly of Ceratodon purpureus strain R40.</title>
        <authorList>
            <person name="Carey S.B."/>
            <person name="Jenkins J."/>
            <person name="Shu S."/>
            <person name="Lovell J.T."/>
            <person name="Sreedasyam A."/>
            <person name="Maumus F."/>
            <person name="Tiley G.P."/>
            <person name="Fernandez-Pozo N."/>
            <person name="Barry K."/>
            <person name="Chen C."/>
            <person name="Wang M."/>
            <person name="Lipzen A."/>
            <person name="Daum C."/>
            <person name="Saski C.A."/>
            <person name="Payton A.C."/>
            <person name="Mcbreen J.C."/>
            <person name="Conrad R.E."/>
            <person name="Kollar L.M."/>
            <person name="Olsson S."/>
            <person name="Huttunen S."/>
            <person name="Landis J.B."/>
            <person name="Wickett N.J."/>
            <person name="Johnson M.G."/>
            <person name="Rensing S.A."/>
            <person name="Grimwood J."/>
            <person name="Schmutz J."/>
            <person name="Mcdaniel S.F."/>
        </authorList>
    </citation>
    <scope>NUCLEOTIDE SEQUENCE</scope>
    <source>
        <strain evidence="1">R40</strain>
    </source>
</reference>
<accession>A0A8T0I4V0</accession>
<sequence>MGGDAGNYQRPVVYATLQRPQLQQYASLQFTPQLSRPPLNTTDEFAVLGFFLGNISGQISISCVNLASLVH</sequence>
<dbReference type="AlphaFoldDB" id="A0A8T0I4V0"/>
<gene>
    <name evidence="1" type="ORF">KC19_4G028800</name>
</gene>
<dbReference type="EMBL" id="CM026424">
    <property type="protein sequence ID" value="KAG0578514.1"/>
    <property type="molecule type" value="Genomic_DNA"/>
</dbReference>
<proteinExistence type="predicted"/>
<organism evidence="1 2">
    <name type="scientific">Ceratodon purpureus</name>
    <name type="common">Fire moss</name>
    <name type="synonym">Dicranum purpureum</name>
    <dbReference type="NCBI Taxonomy" id="3225"/>
    <lineage>
        <taxon>Eukaryota</taxon>
        <taxon>Viridiplantae</taxon>
        <taxon>Streptophyta</taxon>
        <taxon>Embryophyta</taxon>
        <taxon>Bryophyta</taxon>
        <taxon>Bryophytina</taxon>
        <taxon>Bryopsida</taxon>
        <taxon>Dicranidae</taxon>
        <taxon>Pseudoditrichales</taxon>
        <taxon>Ditrichaceae</taxon>
        <taxon>Ceratodon</taxon>
    </lineage>
</organism>
<evidence type="ECO:0000313" key="2">
    <source>
        <dbReference type="Proteomes" id="UP000822688"/>
    </source>
</evidence>